<dbReference type="AlphaFoldDB" id="A0A9Q1CBX3"/>
<keyword evidence="1" id="KW-0732">Signal</keyword>
<evidence type="ECO:0000313" key="2">
    <source>
        <dbReference type="EMBL" id="KAJ8041749.1"/>
    </source>
</evidence>
<comment type="caution">
    <text evidence="2">The sequence shown here is derived from an EMBL/GenBank/DDBJ whole genome shotgun (WGS) entry which is preliminary data.</text>
</comment>
<protein>
    <submittedName>
        <fullName evidence="2">Uncharacterized protein</fullName>
    </submittedName>
</protein>
<feature type="chain" id="PRO_5040497331" evidence="1">
    <location>
        <begin position="20"/>
        <end position="80"/>
    </location>
</feature>
<name>A0A9Q1CBX3_HOLLE</name>
<dbReference type="EMBL" id="JAIZAY010000005">
    <property type="protein sequence ID" value="KAJ8041749.1"/>
    <property type="molecule type" value="Genomic_DNA"/>
</dbReference>
<keyword evidence="3" id="KW-1185">Reference proteome</keyword>
<accession>A0A9Q1CBX3</accession>
<sequence>MISCLVLVCLAAKLTSTSSAIVDTSIGSSTLSQTQDEVHRSPEVSQLIKMQEKIDELEKKQESLMVRIIHTIINSLIYNY</sequence>
<dbReference type="Proteomes" id="UP001152320">
    <property type="component" value="Chromosome 5"/>
</dbReference>
<organism evidence="2 3">
    <name type="scientific">Holothuria leucospilota</name>
    <name type="common">Black long sea cucumber</name>
    <name type="synonym">Mertensiothuria leucospilota</name>
    <dbReference type="NCBI Taxonomy" id="206669"/>
    <lineage>
        <taxon>Eukaryota</taxon>
        <taxon>Metazoa</taxon>
        <taxon>Echinodermata</taxon>
        <taxon>Eleutherozoa</taxon>
        <taxon>Echinozoa</taxon>
        <taxon>Holothuroidea</taxon>
        <taxon>Aspidochirotacea</taxon>
        <taxon>Aspidochirotida</taxon>
        <taxon>Holothuriidae</taxon>
        <taxon>Holothuria</taxon>
    </lineage>
</organism>
<evidence type="ECO:0000313" key="3">
    <source>
        <dbReference type="Proteomes" id="UP001152320"/>
    </source>
</evidence>
<evidence type="ECO:0000256" key="1">
    <source>
        <dbReference type="SAM" id="SignalP"/>
    </source>
</evidence>
<feature type="signal peptide" evidence="1">
    <location>
        <begin position="1"/>
        <end position="19"/>
    </location>
</feature>
<reference evidence="2" key="1">
    <citation type="submission" date="2021-10" db="EMBL/GenBank/DDBJ databases">
        <title>Tropical sea cucumber genome reveals ecological adaptation and Cuvierian tubules defense mechanism.</title>
        <authorList>
            <person name="Chen T."/>
        </authorList>
    </citation>
    <scope>NUCLEOTIDE SEQUENCE</scope>
    <source>
        <strain evidence="2">Nanhai2018</strain>
        <tissue evidence="2">Muscle</tissue>
    </source>
</reference>
<gene>
    <name evidence="2" type="ORF">HOLleu_12652</name>
</gene>
<proteinExistence type="predicted"/>